<feature type="region of interest" description="Disordered" evidence="1">
    <location>
        <begin position="412"/>
        <end position="509"/>
    </location>
</feature>
<feature type="compositionally biased region" description="Acidic residues" evidence="1">
    <location>
        <begin position="447"/>
        <end position="464"/>
    </location>
</feature>
<feature type="compositionally biased region" description="Acidic residues" evidence="1">
    <location>
        <begin position="414"/>
        <end position="440"/>
    </location>
</feature>
<dbReference type="Proteomes" id="UP001562357">
    <property type="component" value="Unassembled WGS sequence"/>
</dbReference>
<protein>
    <submittedName>
        <fullName evidence="2">Uncharacterized protein</fullName>
    </submittedName>
</protein>
<sequence>MEQVAPDDREDQWQRYLTRHDLQSLWTSAYETEQTKYGPIVQGLEAEEDKRRRMEQRIVQDQEYWATRSRYFSPKRRRRCQDTLRELSSTADMVQLAWAERSNNNTTFQTSLKQNQQNGGRFAKRFKIRLGDSGDEDAREPDVHTTLYNSRYYFGHTGGKYIFRHGTKRSGAHPVSSSSGTVFAPPSGPCPWQNPCWDSLLQINEDELPQTYTFCGVVPRTMKEYGARFRVICPKVVQMLGSLVAFGDPVSEAQSRYQLAKYADADISHTRLVDLHGKWVERVLDDGPKRRWARDKTKTHPLILECAFLIVTIGALEHGFRICMAQLFRTLQLATGMSDHAMTDAYERIVSQEAFDELLHKRNVENCLLFSGEVQENIHHFFKDCRFESDPVHPLNRFNCLNVESTLAKVDDLSQLDDSDTESSDSELSDPPETETEDAASDAAAAADDDDDDDDDEEKEDSSDSDAKHTSLGPPTNGASKRSRTATSDCPHKRRRRLSQESYKAPRGC</sequence>
<evidence type="ECO:0000256" key="1">
    <source>
        <dbReference type="SAM" id="MobiDB-lite"/>
    </source>
</evidence>
<gene>
    <name evidence="2" type="primary">g734</name>
    <name evidence="2" type="ORF">EsDP_00000734</name>
</gene>
<feature type="compositionally biased region" description="Polar residues" evidence="1">
    <location>
        <begin position="473"/>
        <end position="488"/>
    </location>
</feature>
<comment type="caution">
    <text evidence="2">The sequence shown here is derived from an EMBL/GenBank/DDBJ whole genome shotgun (WGS) entry which is preliminary data.</text>
</comment>
<name>A0ABQ0CFS0_9HYPO</name>
<keyword evidence="3" id="KW-1185">Reference proteome</keyword>
<evidence type="ECO:0000313" key="2">
    <source>
        <dbReference type="EMBL" id="GAB0132293.1"/>
    </source>
</evidence>
<evidence type="ECO:0000313" key="3">
    <source>
        <dbReference type="Proteomes" id="UP001562357"/>
    </source>
</evidence>
<organism evidence="2 3">
    <name type="scientific">Epichloe bromicola</name>
    <dbReference type="NCBI Taxonomy" id="79588"/>
    <lineage>
        <taxon>Eukaryota</taxon>
        <taxon>Fungi</taxon>
        <taxon>Dikarya</taxon>
        <taxon>Ascomycota</taxon>
        <taxon>Pezizomycotina</taxon>
        <taxon>Sordariomycetes</taxon>
        <taxon>Hypocreomycetidae</taxon>
        <taxon>Hypocreales</taxon>
        <taxon>Clavicipitaceae</taxon>
        <taxon>Epichloe</taxon>
    </lineage>
</organism>
<dbReference type="EMBL" id="BAAFGZ010000014">
    <property type="protein sequence ID" value="GAB0132293.1"/>
    <property type="molecule type" value="Genomic_DNA"/>
</dbReference>
<reference evidence="3" key="1">
    <citation type="submission" date="2024-06" db="EMBL/GenBank/DDBJ databases">
        <title>Draft Genome Sequences of Epichloe bromicola Strains Isolated from Elymus ciliaris.</title>
        <authorList>
            <consortium name="Epichloe bromicola genome sequencing consortium"/>
            <person name="Miura A."/>
            <person name="Imano S."/>
            <person name="Ashida A."/>
            <person name="Sato I."/>
            <person name="Chiba S."/>
            <person name="Tanaka A."/>
            <person name="Camagna M."/>
            <person name="Takemoto D."/>
        </authorList>
    </citation>
    <scope>NUCLEOTIDE SEQUENCE [LARGE SCALE GENOMIC DNA]</scope>
    <source>
        <strain evidence="3">DP</strain>
    </source>
</reference>
<accession>A0ABQ0CFS0</accession>
<proteinExistence type="predicted"/>